<proteinExistence type="predicted"/>
<organism evidence="3 4">
    <name type="scientific">Candidatus Roizmanbacteria bacterium CG11_big_fil_rev_8_21_14_0_20_35_14</name>
    <dbReference type="NCBI Taxonomy" id="1974855"/>
    <lineage>
        <taxon>Bacteria</taxon>
        <taxon>Candidatus Roizmaniibacteriota</taxon>
    </lineage>
</organism>
<feature type="signal peptide" evidence="2">
    <location>
        <begin position="1"/>
        <end position="30"/>
    </location>
</feature>
<protein>
    <submittedName>
        <fullName evidence="3">Uncharacterized protein</fullName>
    </submittedName>
</protein>
<sequence>MIEMIKKIIKLASLLIFFNVFLFNSVFVQAATPTPFINIDCGYADNPDASKCCETTLNFNQVFSTTSGVIQLGGGGLLNILSTVDINKSIPLLDKVIPKCYLGQPDNSSGSCICKQSNAPTPVKKLEDVCEKYTTGSEKTRCLACAGGGGLLTAIGCVPLNIGNFISDYLLKTMIGLAGGLALLCIIYTAFQIQSSQGNPEKLKKSQEMLTSCIMGLLLIIFSVFILRLVGVNILRIPGFN</sequence>
<accession>A0A2H0KNT3</accession>
<dbReference type="AlphaFoldDB" id="A0A2H0KNT3"/>
<feature type="transmembrane region" description="Helical" evidence="1">
    <location>
        <begin position="212"/>
        <end position="235"/>
    </location>
</feature>
<feature type="chain" id="PRO_5013923889" evidence="2">
    <location>
        <begin position="31"/>
        <end position="241"/>
    </location>
</feature>
<keyword evidence="2" id="KW-0732">Signal</keyword>
<keyword evidence="1" id="KW-0472">Membrane</keyword>
<reference evidence="3 4" key="1">
    <citation type="submission" date="2017-09" db="EMBL/GenBank/DDBJ databases">
        <title>Depth-based differentiation of microbial function through sediment-hosted aquifers and enrichment of novel symbionts in the deep terrestrial subsurface.</title>
        <authorList>
            <person name="Probst A.J."/>
            <person name="Ladd B."/>
            <person name="Jarett J.K."/>
            <person name="Geller-Mcgrath D.E."/>
            <person name="Sieber C.M."/>
            <person name="Emerson J.B."/>
            <person name="Anantharaman K."/>
            <person name="Thomas B.C."/>
            <person name="Malmstrom R."/>
            <person name="Stieglmeier M."/>
            <person name="Klingl A."/>
            <person name="Woyke T."/>
            <person name="Ryan C.M."/>
            <person name="Banfield J.F."/>
        </authorList>
    </citation>
    <scope>NUCLEOTIDE SEQUENCE [LARGE SCALE GENOMIC DNA]</scope>
    <source>
        <strain evidence="3">CG11_big_fil_rev_8_21_14_0_20_35_14</strain>
    </source>
</reference>
<comment type="caution">
    <text evidence="3">The sequence shown here is derived from an EMBL/GenBank/DDBJ whole genome shotgun (WGS) entry which is preliminary data.</text>
</comment>
<dbReference type="Proteomes" id="UP000229570">
    <property type="component" value="Unassembled WGS sequence"/>
</dbReference>
<evidence type="ECO:0000313" key="3">
    <source>
        <dbReference type="EMBL" id="PIQ72925.1"/>
    </source>
</evidence>
<keyword evidence="1" id="KW-0812">Transmembrane</keyword>
<name>A0A2H0KNT3_9BACT</name>
<evidence type="ECO:0000313" key="4">
    <source>
        <dbReference type="Proteomes" id="UP000229570"/>
    </source>
</evidence>
<dbReference type="EMBL" id="PCVL01000003">
    <property type="protein sequence ID" value="PIQ72925.1"/>
    <property type="molecule type" value="Genomic_DNA"/>
</dbReference>
<feature type="transmembrane region" description="Helical" evidence="1">
    <location>
        <begin position="169"/>
        <end position="191"/>
    </location>
</feature>
<keyword evidence="1" id="KW-1133">Transmembrane helix</keyword>
<evidence type="ECO:0000256" key="2">
    <source>
        <dbReference type="SAM" id="SignalP"/>
    </source>
</evidence>
<gene>
    <name evidence="3" type="ORF">COV86_00210</name>
</gene>
<evidence type="ECO:0000256" key="1">
    <source>
        <dbReference type="SAM" id="Phobius"/>
    </source>
</evidence>